<dbReference type="EMBL" id="CM041531">
    <property type="protein sequence ID" value="KAI3377439.1"/>
    <property type="molecule type" value="Genomic_DNA"/>
</dbReference>
<feature type="non-terminal residue" evidence="1">
    <location>
        <position position="63"/>
    </location>
</feature>
<keyword evidence="2" id="KW-1185">Reference proteome</keyword>
<reference evidence="1" key="1">
    <citation type="submission" date="2022-04" db="EMBL/GenBank/DDBJ databases">
        <title>Jade perch genome.</title>
        <authorList>
            <person name="Chao B."/>
        </authorList>
    </citation>
    <scope>NUCLEOTIDE SEQUENCE</scope>
    <source>
        <strain evidence="1">CB-2022</strain>
    </source>
</reference>
<gene>
    <name evidence="1" type="ORF">L3Q82_008417</name>
</gene>
<comment type="caution">
    <text evidence="1">The sequence shown here is derived from an EMBL/GenBank/DDBJ whole genome shotgun (WGS) entry which is preliminary data.</text>
</comment>
<name>A0ACB8XCF5_9TELE</name>
<organism evidence="1 2">
    <name type="scientific">Scortum barcoo</name>
    <name type="common">barcoo grunter</name>
    <dbReference type="NCBI Taxonomy" id="214431"/>
    <lineage>
        <taxon>Eukaryota</taxon>
        <taxon>Metazoa</taxon>
        <taxon>Chordata</taxon>
        <taxon>Craniata</taxon>
        <taxon>Vertebrata</taxon>
        <taxon>Euteleostomi</taxon>
        <taxon>Actinopterygii</taxon>
        <taxon>Neopterygii</taxon>
        <taxon>Teleostei</taxon>
        <taxon>Neoteleostei</taxon>
        <taxon>Acanthomorphata</taxon>
        <taxon>Eupercaria</taxon>
        <taxon>Centrarchiformes</taxon>
        <taxon>Terapontoidei</taxon>
        <taxon>Terapontidae</taxon>
        <taxon>Scortum</taxon>
    </lineage>
</organism>
<protein>
    <submittedName>
        <fullName evidence="1">Uncharacterized protein</fullName>
    </submittedName>
</protein>
<accession>A0ACB8XCF5</accession>
<evidence type="ECO:0000313" key="1">
    <source>
        <dbReference type="EMBL" id="KAI3377439.1"/>
    </source>
</evidence>
<dbReference type="Proteomes" id="UP000831701">
    <property type="component" value="Chromosome 1"/>
</dbReference>
<evidence type="ECO:0000313" key="2">
    <source>
        <dbReference type="Proteomes" id="UP000831701"/>
    </source>
</evidence>
<proteinExistence type="predicted"/>
<sequence>MVFGTEKLFALTFLKSLPSVRPVHSSNFMFMANTSLVSYIPKKEESAHEHSAQGWDREVARGT</sequence>